<dbReference type="SUPFAM" id="SSF52743">
    <property type="entry name" value="Subtilisin-like"/>
    <property type="match status" value="1"/>
</dbReference>
<evidence type="ECO:0000256" key="2">
    <source>
        <dbReference type="ARBA" id="ARBA00022670"/>
    </source>
</evidence>
<sequence>MAWWTVDRGRRTGRRLFVVGAVAAFVLGSAPASAREPSEPAVPSVVTFQPVGSGWREVQDSALAALPGPRPVVQAQLATGNVLLADLTADQRRQLAARPEVLAVAVDAPLATDPVATQRSAAAETEIPPALPPTAAPAAACTGTADRGQLEPQALDTLRVRSDDPAEPTAASLGYDGAGVTVGILTTAFDPDVPDFRRPDGSSAVVDYRSYVSGGPGAGGTALEGFGDVSAIVAQGAVTHDLATVVNPAAVTLPDGHCWIRIVGAAPGADVIGSNIYDGSTITVGAAVRSIDDAVAAGADVLSQSFGFNDAPDASLLQAIVAADAAAINAGVTVVASSGDAGANSTIIGPAADPRVIAVGASIDGRLAAQVGAQGLTRFGNGAWPSGTSSVISSSGFSVDGGTVDLLAPGDSDWSVCTTNLLYTGCLPVGGGAPSADVVPFGGTSQSAPFVAGVAALVIQAYRDTHAGTRPTPDQVQRILTGTAADLGLPAQVQGSGLVDAHAAVLAARSLDAPAAVVPAASPPARTLIADAAQQTLTGTGRLDLTTQVTNTGSAPVVLDGSAVTRDVPTGRQTFPIAFDAQAPTFTDGSYNLPMTSTRQTFTVEPGAAQIDLAVAGVPQNPNIAVYIAQLTVLDPSGAPVAYASSSSGLQVKVPRPAAGEWTAVVQAPTILDFRGELSVQRTQRQVIASVQPDTAVLLPGATTTLRSSVPMPGEAGDAAATLRVADQLALPVVLRVPVDLSSGAVTLGGTARPQNGRGGAPSQQTIWEFDVPAGHRSVDVSAVLDAPAQAQLTGVLIGPDGLARSTTSNTNADQVGASSAVDQSVVAPEPGRWRYVLGLWGTSWSAPATAAAFRVSLALDGRRAAATGLPAGETLTGGTTRTVTLSLDNPGPAPLSVAVDARTDARSEVDLPVVGTGPTVTLPIQRYLPSNGGDALPRVVVPPFSSRLSVSTRSTVPVLLAAIAPAGSPAVQSDVGRAGGPASTSTEAVVTVADAGQAPGPWSIWLMPPGPTTAPTPDGSATVAARVETAAYDPTVTDATGQPFVTATGPAVSVRPTLVPAGGRFAVPVTLPVRGAPGDRVSGFLALTVPAQVGAATDQLSPADRSGDVLAVFRYAYTVAAAPDPSTTTPPTTPSDPSTTTPVPDPSTTVTVPTVSVPTVTIAPVTIAPVTLAPLTVAAAAPVVAPQRVGSAVPTGSLPVTGVDVASWVRTAVIFLLAGGVLVTSASRMRRSRRR</sequence>
<keyword evidence="7" id="KW-0812">Transmembrane</keyword>
<evidence type="ECO:0000313" key="11">
    <source>
        <dbReference type="Proteomes" id="UP000306985"/>
    </source>
</evidence>
<dbReference type="GO" id="GO:0006508">
    <property type="term" value="P:proteolysis"/>
    <property type="evidence" value="ECO:0007669"/>
    <property type="project" value="UniProtKB-KW"/>
</dbReference>
<gene>
    <name evidence="10" type="ORF">FDO65_07490</name>
</gene>
<feature type="transmembrane region" description="Helical" evidence="7">
    <location>
        <begin position="1208"/>
        <end position="1227"/>
    </location>
</feature>
<dbReference type="InterPro" id="IPR015500">
    <property type="entry name" value="Peptidase_S8_subtilisin-rel"/>
</dbReference>
<keyword evidence="11" id="KW-1185">Reference proteome</keyword>
<comment type="caution">
    <text evidence="5">Lacks conserved residue(s) required for the propagation of feature annotation.</text>
</comment>
<accession>A0A4U6QMW0</accession>
<proteinExistence type="inferred from homology"/>
<keyword evidence="2" id="KW-0645">Protease</keyword>
<protein>
    <recommendedName>
        <fullName evidence="9">Peptidase S8/S53 domain-containing protein</fullName>
    </recommendedName>
</protein>
<comment type="caution">
    <text evidence="10">The sequence shown here is derived from an EMBL/GenBank/DDBJ whole genome shotgun (WGS) entry which is preliminary data.</text>
</comment>
<feature type="domain" description="Peptidase S8/S53" evidence="9">
    <location>
        <begin position="177"/>
        <end position="491"/>
    </location>
</feature>
<name>A0A4U6QMW0_9ACTN</name>
<dbReference type="PANTHER" id="PTHR43806">
    <property type="entry name" value="PEPTIDASE S8"/>
    <property type="match status" value="1"/>
</dbReference>
<feature type="region of interest" description="Disordered" evidence="6">
    <location>
        <begin position="116"/>
        <end position="147"/>
    </location>
</feature>
<dbReference type="OrthoDB" id="3403864at2"/>
<dbReference type="EMBL" id="SZZH01000001">
    <property type="protein sequence ID" value="TKV61416.1"/>
    <property type="molecule type" value="Genomic_DNA"/>
</dbReference>
<dbReference type="InterPro" id="IPR036852">
    <property type="entry name" value="Peptidase_S8/S53_dom_sf"/>
</dbReference>
<evidence type="ECO:0000256" key="8">
    <source>
        <dbReference type="SAM" id="SignalP"/>
    </source>
</evidence>
<reference evidence="10 11" key="1">
    <citation type="submission" date="2019-05" db="EMBL/GenBank/DDBJ databases">
        <title>Nakamurella sp. N5BH11, whole genome shotgun sequence.</title>
        <authorList>
            <person name="Tuo L."/>
        </authorList>
    </citation>
    <scope>NUCLEOTIDE SEQUENCE [LARGE SCALE GENOMIC DNA]</scope>
    <source>
        <strain evidence="10 11">N5BH11</strain>
    </source>
</reference>
<dbReference type="RefSeq" id="WP_137448720.1">
    <property type="nucleotide sequence ID" value="NZ_SZZH01000001.1"/>
</dbReference>
<evidence type="ECO:0000256" key="4">
    <source>
        <dbReference type="ARBA" id="ARBA00022825"/>
    </source>
</evidence>
<dbReference type="PROSITE" id="PS51892">
    <property type="entry name" value="SUBTILASE"/>
    <property type="match status" value="1"/>
</dbReference>
<keyword evidence="7" id="KW-1133">Transmembrane helix</keyword>
<evidence type="ECO:0000259" key="9">
    <source>
        <dbReference type="Pfam" id="PF00082"/>
    </source>
</evidence>
<evidence type="ECO:0000313" key="10">
    <source>
        <dbReference type="EMBL" id="TKV61416.1"/>
    </source>
</evidence>
<evidence type="ECO:0000256" key="6">
    <source>
        <dbReference type="SAM" id="MobiDB-lite"/>
    </source>
</evidence>
<evidence type="ECO:0000256" key="1">
    <source>
        <dbReference type="ARBA" id="ARBA00011073"/>
    </source>
</evidence>
<dbReference type="GO" id="GO:0004252">
    <property type="term" value="F:serine-type endopeptidase activity"/>
    <property type="evidence" value="ECO:0007669"/>
    <property type="project" value="InterPro"/>
</dbReference>
<comment type="similarity">
    <text evidence="1 5">Belongs to the peptidase S8 family.</text>
</comment>
<organism evidence="10 11">
    <name type="scientific">Nakamurella flava</name>
    <dbReference type="NCBI Taxonomy" id="2576308"/>
    <lineage>
        <taxon>Bacteria</taxon>
        <taxon>Bacillati</taxon>
        <taxon>Actinomycetota</taxon>
        <taxon>Actinomycetes</taxon>
        <taxon>Nakamurellales</taxon>
        <taxon>Nakamurellaceae</taxon>
        <taxon>Nakamurella</taxon>
    </lineage>
</organism>
<dbReference type="AlphaFoldDB" id="A0A4U6QMW0"/>
<dbReference type="PANTHER" id="PTHR43806:SF11">
    <property type="entry name" value="CEREVISIN-RELATED"/>
    <property type="match status" value="1"/>
</dbReference>
<keyword evidence="7" id="KW-0472">Membrane</keyword>
<feature type="signal peptide" evidence="8">
    <location>
        <begin position="1"/>
        <end position="34"/>
    </location>
</feature>
<dbReference type="InterPro" id="IPR000209">
    <property type="entry name" value="Peptidase_S8/S53_dom"/>
</dbReference>
<keyword evidence="8" id="KW-0732">Signal</keyword>
<keyword evidence="3" id="KW-0378">Hydrolase</keyword>
<feature type="chain" id="PRO_5021033978" description="Peptidase S8/S53 domain-containing protein" evidence="8">
    <location>
        <begin position="35"/>
        <end position="1236"/>
    </location>
</feature>
<feature type="compositionally biased region" description="Low complexity" evidence="6">
    <location>
        <begin position="136"/>
        <end position="145"/>
    </location>
</feature>
<keyword evidence="4" id="KW-0720">Serine protease</keyword>
<evidence type="ECO:0000256" key="5">
    <source>
        <dbReference type="PROSITE-ProRule" id="PRU01240"/>
    </source>
</evidence>
<evidence type="ECO:0000256" key="7">
    <source>
        <dbReference type="SAM" id="Phobius"/>
    </source>
</evidence>
<feature type="region of interest" description="Disordered" evidence="6">
    <location>
        <begin position="1123"/>
        <end position="1150"/>
    </location>
</feature>
<dbReference type="PROSITE" id="PS00138">
    <property type="entry name" value="SUBTILASE_SER"/>
    <property type="match status" value="1"/>
</dbReference>
<dbReference type="InterPro" id="IPR050131">
    <property type="entry name" value="Peptidase_S8_subtilisin-like"/>
</dbReference>
<dbReference type="InterPro" id="IPR023828">
    <property type="entry name" value="Peptidase_S8_Ser-AS"/>
</dbReference>
<dbReference type="Gene3D" id="3.40.50.200">
    <property type="entry name" value="Peptidase S8/S53 domain"/>
    <property type="match status" value="1"/>
</dbReference>
<evidence type="ECO:0000256" key="3">
    <source>
        <dbReference type="ARBA" id="ARBA00022801"/>
    </source>
</evidence>
<dbReference type="Pfam" id="PF00082">
    <property type="entry name" value="Peptidase_S8"/>
    <property type="match status" value="1"/>
</dbReference>
<dbReference type="PRINTS" id="PR00723">
    <property type="entry name" value="SUBTILISIN"/>
</dbReference>
<dbReference type="Proteomes" id="UP000306985">
    <property type="component" value="Unassembled WGS sequence"/>
</dbReference>